<name>A0A6P5K6K2_PHACI</name>
<reference evidence="26" key="1">
    <citation type="submission" date="2025-08" db="UniProtKB">
        <authorList>
            <consortium name="RefSeq"/>
        </authorList>
    </citation>
    <scope>IDENTIFICATION</scope>
    <source>
        <tissue evidence="26">Spleen</tissue>
    </source>
</reference>
<dbReference type="CTD" id="200558"/>
<dbReference type="InParanoid" id="A0A6P5K6K2"/>
<comment type="similarity">
    <text evidence="18">Belongs to the APLF family.</text>
</comment>
<keyword evidence="15" id="KW-0175">Coiled coil</keyword>
<dbReference type="FunCoup" id="A0A6P5K6K2">
    <property type="interactions" value="2328"/>
</dbReference>
<evidence type="ECO:0000256" key="15">
    <source>
        <dbReference type="ARBA" id="ARBA00023054"/>
    </source>
</evidence>
<evidence type="ECO:0000256" key="1">
    <source>
        <dbReference type="ARBA" id="ARBA00004123"/>
    </source>
</evidence>
<evidence type="ECO:0000256" key="4">
    <source>
        <dbReference type="ARBA" id="ARBA00022454"/>
    </source>
</evidence>
<dbReference type="GeneID" id="110207659"/>
<keyword evidence="5" id="KW-0963">Cytoplasm</keyword>
<evidence type="ECO:0000259" key="24">
    <source>
        <dbReference type="Pfam" id="PF17913"/>
    </source>
</evidence>
<feature type="compositionally biased region" description="Basic and acidic residues" evidence="22">
    <location>
        <begin position="292"/>
        <end position="303"/>
    </location>
</feature>
<keyword evidence="14" id="KW-0862">Zinc</keyword>
<dbReference type="PANTHER" id="PTHR21315:SF2">
    <property type="entry name" value="APRATAXIN AND PNK-LIKE FACTOR"/>
    <property type="match status" value="1"/>
</dbReference>
<evidence type="ECO:0000256" key="22">
    <source>
        <dbReference type="SAM" id="MobiDB-lite"/>
    </source>
</evidence>
<dbReference type="GO" id="GO:0072572">
    <property type="term" value="F:poly-ADP-D-ribose binding"/>
    <property type="evidence" value="ECO:0007669"/>
    <property type="project" value="Ensembl"/>
</dbReference>
<evidence type="ECO:0000256" key="17">
    <source>
        <dbReference type="ARBA" id="ARBA00023242"/>
    </source>
</evidence>
<evidence type="ECO:0000256" key="13">
    <source>
        <dbReference type="ARBA" id="ARBA00022801"/>
    </source>
</evidence>
<feature type="compositionally biased region" description="Basic and acidic residues" evidence="22">
    <location>
        <begin position="311"/>
        <end position="321"/>
    </location>
</feature>
<feature type="region of interest" description="Disordered" evidence="22">
    <location>
        <begin position="408"/>
        <end position="526"/>
    </location>
</feature>
<feature type="domain" description="PBZ-type" evidence="23">
    <location>
        <begin position="390"/>
        <end position="415"/>
    </location>
</feature>
<evidence type="ECO:0000256" key="19">
    <source>
        <dbReference type="ARBA" id="ARBA00065640"/>
    </source>
</evidence>
<dbReference type="FunFam" id="2.60.200.20:FF:000026">
    <property type="entry name" value="Aprataxin and PNKP like factor"/>
    <property type="match status" value="1"/>
</dbReference>
<protein>
    <recommendedName>
        <fullName evidence="20">Aprataxin and PNK-like factor</fullName>
    </recommendedName>
    <alternativeName>
        <fullName evidence="21">Apurinic-apyrimidinic endonuclease APLF</fullName>
    </alternativeName>
</protein>
<evidence type="ECO:0000259" key="23">
    <source>
        <dbReference type="Pfam" id="PF10283"/>
    </source>
</evidence>
<feature type="compositionally biased region" description="Basic and acidic residues" evidence="22">
    <location>
        <begin position="328"/>
        <end position="338"/>
    </location>
</feature>
<gene>
    <name evidence="26" type="primary">APLF</name>
</gene>
<dbReference type="InterPro" id="IPR008984">
    <property type="entry name" value="SMAD_FHA_dom_sf"/>
</dbReference>
<keyword evidence="10" id="KW-0227">DNA damage</keyword>
<evidence type="ECO:0000256" key="9">
    <source>
        <dbReference type="ARBA" id="ARBA00022741"/>
    </source>
</evidence>
<keyword evidence="25" id="KW-1185">Reference proteome</keyword>
<feature type="domain" description="PBZ-type" evidence="23">
    <location>
        <begin position="432"/>
        <end position="454"/>
    </location>
</feature>
<dbReference type="GO" id="GO:0160002">
    <property type="term" value="F:ADP-D-ribose modification-dependent protein binding"/>
    <property type="evidence" value="ECO:0007669"/>
    <property type="project" value="Ensembl"/>
</dbReference>
<evidence type="ECO:0000256" key="18">
    <source>
        <dbReference type="ARBA" id="ARBA00060990"/>
    </source>
</evidence>
<proteinExistence type="inferred from homology"/>
<dbReference type="GO" id="GO:0008408">
    <property type="term" value="F:3'-5' exonuclease activity"/>
    <property type="evidence" value="ECO:0007669"/>
    <property type="project" value="Ensembl"/>
</dbReference>
<evidence type="ECO:0000256" key="20">
    <source>
        <dbReference type="ARBA" id="ARBA00071713"/>
    </source>
</evidence>
<evidence type="ECO:0000256" key="11">
    <source>
        <dbReference type="ARBA" id="ARBA00022765"/>
    </source>
</evidence>
<dbReference type="InterPro" id="IPR041388">
    <property type="entry name" value="FHA_2"/>
</dbReference>
<feature type="compositionally biased region" description="Acidic residues" evidence="22">
    <location>
        <begin position="496"/>
        <end position="525"/>
    </location>
</feature>
<keyword evidence="9" id="KW-0547">Nucleotide-binding</keyword>
<dbReference type="InterPro" id="IPR039253">
    <property type="entry name" value="APLF"/>
</dbReference>
<dbReference type="Pfam" id="PF10283">
    <property type="entry name" value="zf-CCHH"/>
    <property type="match status" value="2"/>
</dbReference>
<dbReference type="GO" id="GO:0035861">
    <property type="term" value="C:site of double-strand break"/>
    <property type="evidence" value="ECO:0007669"/>
    <property type="project" value="Ensembl"/>
</dbReference>
<dbReference type="GO" id="GO:0140713">
    <property type="term" value="F:histone chaperone activity"/>
    <property type="evidence" value="ECO:0007669"/>
    <property type="project" value="Ensembl"/>
</dbReference>
<organism evidence="25 26">
    <name type="scientific">Phascolarctos cinereus</name>
    <name type="common">Koala</name>
    <dbReference type="NCBI Taxonomy" id="38626"/>
    <lineage>
        <taxon>Eukaryota</taxon>
        <taxon>Metazoa</taxon>
        <taxon>Chordata</taxon>
        <taxon>Craniata</taxon>
        <taxon>Vertebrata</taxon>
        <taxon>Euteleostomi</taxon>
        <taxon>Mammalia</taxon>
        <taxon>Metatheria</taxon>
        <taxon>Diprotodontia</taxon>
        <taxon>Phascolarctidae</taxon>
        <taxon>Phascolarctos</taxon>
    </lineage>
</organism>
<keyword evidence="7" id="KW-0479">Metal-binding</keyword>
<dbReference type="GO" id="GO:0000012">
    <property type="term" value="P:single strand break repair"/>
    <property type="evidence" value="ECO:0007669"/>
    <property type="project" value="Ensembl"/>
</dbReference>
<feature type="domain" description="PNK FHA" evidence="24">
    <location>
        <begin position="18"/>
        <end position="47"/>
    </location>
</feature>
<dbReference type="GO" id="GO:0008270">
    <property type="term" value="F:zinc ion binding"/>
    <property type="evidence" value="ECO:0007669"/>
    <property type="project" value="UniProtKB-KW"/>
</dbReference>
<evidence type="ECO:0000256" key="12">
    <source>
        <dbReference type="ARBA" id="ARBA00022771"/>
    </source>
</evidence>
<dbReference type="Gene3D" id="2.60.200.20">
    <property type="match status" value="1"/>
</dbReference>
<comment type="subcellular location">
    <subcellularLocation>
        <location evidence="2">Chromosome</location>
    </subcellularLocation>
    <subcellularLocation>
        <location evidence="3">Cytoplasm</location>
        <location evidence="3">Cytosol</location>
    </subcellularLocation>
    <subcellularLocation>
        <location evidence="1">Nucleus</location>
    </subcellularLocation>
</comment>
<accession>A0A6P5K6K2</accession>
<keyword evidence="16" id="KW-0234">DNA repair</keyword>
<dbReference type="GO" id="GO:0140861">
    <property type="term" value="P:DNA repair-dependent chromatin remodeling"/>
    <property type="evidence" value="ECO:0007669"/>
    <property type="project" value="Ensembl"/>
</dbReference>
<feature type="compositionally biased region" description="Low complexity" evidence="22">
    <location>
        <begin position="367"/>
        <end position="376"/>
    </location>
</feature>
<keyword evidence="12" id="KW-0863">Zinc-finger</keyword>
<dbReference type="GO" id="GO:0005829">
    <property type="term" value="C:cytosol"/>
    <property type="evidence" value="ECO:0007669"/>
    <property type="project" value="UniProtKB-SubCell"/>
</dbReference>
<dbReference type="GO" id="GO:0005654">
    <property type="term" value="C:nucleoplasm"/>
    <property type="evidence" value="ECO:0007669"/>
    <property type="project" value="Ensembl"/>
</dbReference>
<feature type="compositionally biased region" description="Basic and acidic residues" evidence="22">
    <location>
        <begin position="347"/>
        <end position="359"/>
    </location>
</feature>
<evidence type="ECO:0000256" key="7">
    <source>
        <dbReference type="ARBA" id="ARBA00022723"/>
    </source>
</evidence>
<evidence type="ECO:0000313" key="26">
    <source>
        <dbReference type="RefSeq" id="XP_020841058.1"/>
    </source>
</evidence>
<keyword evidence="4" id="KW-0158">Chromosome</keyword>
<dbReference type="RefSeq" id="XP_020841058.1">
    <property type="nucleotide sequence ID" value="XM_020985399.1"/>
</dbReference>
<dbReference type="PANTHER" id="PTHR21315">
    <property type="entry name" value="APRATAXIN AND PNK-LIKE FACTOR-RELATED"/>
    <property type="match status" value="1"/>
</dbReference>
<evidence type="ECO:0000256" key="21">
    <source>
        <dbReference type="ARBA" id="ARBA00083724"/>
    </source>
</evidence>
<keyword evidence="11" id="KW-0013">ADP-ribosylation</keyword>
<feature type="compositionally biased region" description="Basic and acidic residues" evidence="22">
    <location>
        <begin position="450"/>
        <end position="462"/>
    </location>
</feature>
<dbReference type="SUPFAM" id="SSF49879">
    <property type="entry name" value="SMAD/FHA domain"/>
    <property type="match status" value="1"/>
</dbReference>
<dbReference type="GO" id="GO:0006303">
    <property type="term" value="P:double-strand break repair via nonhomologous end joining"/>
    <property type="evidence" value="ECO:0007669"/>
    <property type="project" value="Ensembl"/>
</dbReference>
<evidence type="ECO:0000256" key="14">
    <source>
        <dbReference type="ARBA" id="ARBA00022833"/>
    </source>
</evidence>
<dbReference type="GO" id="GO:0071168">
    <property type="term" value="P:protein localization to chromatin"/>
    <property type="evidence" value="ECO:0007669"/>
    <property type="project" value="Ensembl"/>
</dbReference>
<keyword evidence="6" id="KW-0597">Phosphoprotein</keyword>
<feature type="compositionally biased region" description="Low complexity" evidence="22">
    <location>
        <begin position="272"/>
        <end position="285"/>
    </location>
</feature>
<sequence>MAGGFELAPASGGPRVVLSPGETVIGRGPLLGITDKKISRKHAILEVIGDQLRIKPTHINPCFYQSSEKSQLLPLETNKWHWLNPGDSFSLLVDKYIFHVFSTCSEVECTLRNSQMLDEDDLFNESPTSLVKSFPVAIECANSPAEPVSHCTKHTNSSRCSELEETMEVAMPVTIPQNNLLLPAKYRNSSEQPSCIQRKRILPPWMVQGDLNVQNLEVPFAQEDNETTKGRICTYPTSSKRNKRLSSSENSENIEAEQDPRKKCRVTDQEESTSSSKEVSGSSVVIGVNKTEMTKAKSERSEIPGEQISENLHDEECEHRTSPRSKRNKMDEYEKDVPMEYSGNPKSHHDNLFHNKDPELDPELSSDLEASSSTTSIAVPQDSGENHSKRTPCIYGASCYRKNPVHFQQFSHPGDRDYRDVQVMNQDEDDNRPECPYGTSCYRKNPQHQIEYKHSEPSEMKTKRSRHKAAKKGASVLDEDSANDGQPNEYDLNDSFLDDEEEEYEPTDEDSDWEPANEDQEDEDVKELLKEAKKFMKRNK</sequence>
<feature type="region of interest" description="Disordered" evidence="22">
    <location>
        <begin position="229"/>
        <end position="390"/>
    </location>
</feature>
<feature type="compositionally biased region" description="Basic and acidic residues" evidence="22">
    <location>
        <begin position="258"/>
        <end position="268"/>
    </location>
</feature>
<keyword evidence="17" id="KW-0539">Nucleus</keyword>
<evidence type="ECO:0000256" key="8">
    <source>
        <dbReference type="ARBA" id="ARBA00022737"/>
    </source>
</evidence>
<evidence type="ECO:0000256" key="3">
    <source>
        <dbReference type="ARBA" id="ARBA00004514"/>
    </source>
</evidence>
<dbReference type="GO" id="GO:0000166">
    <property type="term" value="F:nucleotide binding"/>
    <property type="evidence" value="ECO:0007669"/>
    <property type="project" value="UniProtKB-KW"/>
</dbReference>
<dbReference type="GO" id="GO:0042393">
    <property type="term" value="F:histone binding"/>
    <property type="evidence" value="ECO:0007669"/>
    <property type="project" value="Ensembl"/>
</dbReference>
<dbReference type="Pfam" id="PF17913">
    <property type="entry name" value="FHA_2"/>
    <property type="match status" value="1"/>
</dbReference>
<evidence type="ECO:0000256" key="2">
    <source>
        <dbReference type="ARBA" id="ARBA00004286"/>
    </source>
</evidence>
<comment type="subunit">
    <text evidence="19">Interacts with LIG4. Interacts with PARP1. Interacts with XRCC4. Interacts (via KBM motif) with XRCC5 and XRCC6; promoting recruitment to DNA damage sites. Interacts with XRCC1. Interacts (via C-terminal disordered region) with histones; interacts with histone H2A, H2B and H3-H4.</text>
</comment>
<keyword evidence="13" id="KW-0378">Hydrolase</keyword>
<evidence type="ECO:0000256" key="16">
    <source>
        <dbReference type="ARBA" id="ARBA00023204"/>
    </source>
</evidence>
<dbReference type="GO" id="GO:0003906">
    <property type="term" value="F:DNA-(apurinic or apyrimidinic site) endonuclease activity"/>
    <property type="evidence" value="ECO:0007669"/>
    <property type="project" value="Ensembl"/>
</dbReference>
<evidence type="ECO:0000313" key="25">
    <source>
        <dbReference type="Proteomes" id="UP000515140"/>
    </source>
</evidence>
<evidence type="ECO:0000256" key="10">
    <source>
        <dbReference type="ARBA" id="ARBA00022763"/>
    </source>
</evidence>
<dbReference type="AlphaFoldDB" id="A0A6P5K6K2"/>
<keyword evidence="8" id="KW-0677">Repeat</keyword>
<dbReference type="CDD" id="cd22717">
    <property type="entry name" value="FHA_APLF"/>
    <property type="match status" value="1"/>
</dbReference>
<dbReference type="KEGG" id="pcw:110207659"/>
<dbReference type="InterPro" id="IPR019406">
    <property type="entry name" value="APLF_PBZ"/>
</dbReference>
<dbReference type="Proteomes" id="UP000515140">
    <property type="component" value="Unplaced"/>
</dbReference>
<evidence type="ECO:0000256" key="5">
    <source>
        <dbReference type="ARBA" id="ARBA00022490"/>
    </source>
</evidence>
<evidence type="ECO:0000256" key="6">
    <source>
        <dbReference type="ARBA" id="ARBA00022553"/>
    </source>
</evidence>